<dbReference type="InterPro" id="IPR036661">
    <property type="entry name" value="Luciferase-like_sf"/>
</dbReference>
<dbReference type="Gene3D" id="3.20.20.30">
    <property type="entry name" value="Luciferase-like domain"/>
    <property type="match status" value="1"/>
</dbReference>
<dbReference type="Pfam" id="PF01565">
    <property type="entry name" value="FAD_binding_4"/>
    <property type="match status" value="1"/>
</dbReference>
<evidence type="ECO:0000256" key="5">
    <source>
        <dbReference type="ARBA" id="ARBA00023002"/>
    </source>
</evidence>
<sequence length="625" mass="65976">MKMDIGVVLDASSPAGTTRDATALARLAEKRGLDLVVIAGNEAAGQPAGLDVWTAAAWLAGATSRIGIGVAVAAPSSPDPTDPEAPYPSVVTKAQGSLDIMAEGRIISDPAGWVVAPRDAKPEELATLAGAGLPVVVPVDSSEDIERLAALVAGPDGGSAARRRPAAARARRLPTIDYDGLPASLAETAIEPGDPGYRAVSATYLRGGAPGVVLRPRTPAEASDAVEFARRHRHLPLGIRSAGHGISGRSTNQGGLVIDVSAMNTIEVLDPDRRLVRIGPGATWKQIAAALTPYGWALGSGDYGGVGVGGLATAAGIGLLSRSHGLTIDHLRSVDLVLADGRQVRASRDDNPELFWAVRGAGANFGIATSFEFEVDEVGEVGWAQLVLLSTDIEESLRRYGEFASTAPRDTTVFLVTGQPRQGVSSIQLYAVVDSPDPDTVVERLTPFLELGTLTRQHVVMTPYSGVMSNAADIGPDGHQGFGEPHSRSAFLPALTADFARDAAAMLRSGAVYFFELRAMGGAIADPPPDEASFTHRAPAFQLTAMAGNNQRLNAVWEPLRPHFDGLYLSFETDLNPKRLLDAFPAPVLERLRDLKRRYDPDNLFRDNFNIDPKLTTPTAKEAIA</sequence>
<comment type="similarity">
    <text evidence="2">Belongs to the oxygen-dependent FAD-linked oxidoreductase family.</text>
</comment>
<organism evidence="7 8">
    <name type="scientific">Micromonospora phaseoli</name>
    <dbReference type="NCBI Taxonomy" id="1144548"/>
    <lineage>
        <taxon>Bacteria</taxon>
        <taxon>Bacillati</taxon>
        <taxon>Actinomycetota</taxon>
        <taxon>Actinomycetes</taxon>
        <taxon>Micromonosporales</taxon>
        <taxon>Micromonosporaceae</taxon>
        <taxon>Micromonospora</taxon>
    </lineage>
</organism>
<keyword evidence="4" id="KW-0274">FAD</keyword>
<evidence type="ECO:0000256" key="3">
    <source>
        <dbReference type="ARBA" id="ARBA00022630"/>
    </source>
</evidence>
<dbReference type="Gene3D" id="3.30.465.10">
    <property type="match status" value="1"/>
</dbReference>
<dbReference type="InterPro" id="IPR036318">
    <property type="entry name" value="FAD-bd_PCMH-like_sf"/>
</dbReference>
<dbReference type="InterPro" id="IPR016169">
    <property type="entry name" value="FAD-bd_PCMH_sub2"/>
</dbReference>
<protein>
    <submittedName>
        <fullName evidence="7">FAD/FMN-containing dehydrogenase</fullName>
    </submittedName>
</protein>
<evidence type="ECO:0000256" key="2">
    <source>
        <dbReference type="ARBA" id="ARBA00005466"/>
    </source>
</evidence>
<dbReference type="InterPro" id="IPR006094">
    <property type="entry name" value="Oxid_FAD_bind_N"/>
</dbReference>
<dbReference type="Gene3D" id="3.40.462.20">
    <property type="match status" value="1"/>
</dbReference>
<accession>A0A1H7E020</accession>
<keyword evidence="5" id="KW-0560">Oxidoreductase</keyword>
<dbReference type="AlphaFoldDB" id="A0A1H7E020"/>
<proteinExistence type="inferred from homology"/>
<evidence type="ECO:0000256" key="4">
    <source>
        <dbReference type="ARBA" id="ARBA00022827"/>
    </source>
</evidence>
<dbReference type="EMBL" id="FNYV01000024">
    <property type="protein sequence ID" value="SEK07178.1"/>
    <property type="molecule type" value="Genomic_DNA"/>
</dbReference>
<evidence type="ECO:0000259" key="6">
    <source>
        <dbReference type="PROSITE" id="PS51387"/>
    </source>
</evidence>
<dbReference type="PANTHER" id="PTHR42973">
    <property type="entry name" value="BINDING OXIDOREDUCTASE, PUTATIVE (AFU_ORTHOLOGUE AFUA_1G17690)-RELATED"/>
    <property type="match status" value="1"/>
</dbReference>
<dbReference type="PROSITE" id="PS51387">
    <property type="entry name" value="FAD_PCMH"/>
    <property type="match status" value="1"/>
</dbReference>
<gene>
    <name evidence="7" type="ORF">SAMN05443287_12417</name>
</gene>
<evidence type="ECO:0000256" key="1">
    <source>
        <dbReference type="ARBA" id="ARBA00001974"/>
    </source>
</evidence>
<dbReference type="SUPFAM" id="SSF51679">
    <property type="entry name" value="Bacterial luciferase-like"/>
    <property type="match status" value="1"/>
</dbReference>
<dbReference type="Gene3D" id="3.30.43.10">
    <property type="entry name" value="Uridine Diphospho-n-acetylenolpyruvylglucosamine Reductase, domain 2"/>
    <property type="match status" value="1"/>
</dbReference>
<name>A0A1H7E020_9ACTN</name>
<dbReference type="InterPro" id="IPR050416">
    <property type="entry name" value="FAD-linked_Oxidoreductase"/>
</dbReference>
<dbReference type="GO" id="GO:0071949">
    <property type="term" value="F:FAD binding"/>
    <property type="evidence" value="ECO:0007669"/>
    <property type="project" value="InterPro"/>
</dbReference>
<dbReference type="InterPro" id="IPR012951">
    <property type="entry name" value="BBE"/>
</dbReference>
<dbReference type="PANTHER" id="PTHR42973:SF39">
    <property type="entry name" value="FAD-BINDING PCMH-TYPE DOMAIN-CONTAINING PROTEIN"/>
    <property type="match status" value="1"/>
</dbReference>
<evidence type="ECO:0000313" key="7">
    <source>
        <dbReference type="EMBL" id="SEK07178.1"/>
    </source>
</evidence>
<keyword evidence="8" id="KW-1185">Reference proteome</keyword>
<dbReference type="InterPro" id="IPR016166">
    <property type="entry name" value="FAD-bd_PCMH"/>
</dbReference>
<comment type="cofactor">
    <cofactor evidence="1">
        <name>FAD</name>
        <dbReference type="ChEBI" id="CHEBI:57692"/>
    </cofactor>
</comment>
<dbReference type="InterPro" id="IPR016167">
    <property type="entry name" value="FAD-bd_PCMH_sub1"/>
</dbReference>
<dbReference type="STRING" id="1144548.SAMN05443287_12417"/>
<evidence type="ECO:0000313" key="8">
    <source>
        <dbReference type="Proteomes" id="UP000198707"/>
    </source>
</evidence>
<feature type="domain" description="FAD-binding PCMH-type" evidence="6">
    <location>
        <begin position="205"/>
        <end position="378"/>
    </location>
</feature>
<dbReference type="Pfam" id="PF00296">
    <property type="entry name" value="Bac_luciferase"/>
    <property type="match status" value="1"/>
</dbReference>
<keyword evidence="3" id="KW-0285">Flavoprotein</keyword>
<dbReference type="Pfam" id="PF08031">
    <property type="entry name" value="BBE"/>
    <property type="match status" value="1"/>
</dbReference>
<dbReference type="GO" id="GO:0016705">
    <property type="term" value="F:oxidoreductase activity, acting on paired donors, with incorporation or reduction of molecular oxygen"/>
    <property type="evidence" value="ECO:0007669"/>
    <property type="project" value="InterPro"/>
</dbReference>
<reference evidence="8" key="1">
    <citation type="submission" date="2016-10" db="EMBL/GenBank/DDBJ databases">
        <authorList>
            <person name="Varghese N."/>
            <person name="Submissions S."/>
        </authorList>
    </citation>
    <scope>NUCLEOTIDE SEQUENCE [LARGE SCALE GENOMIC DNA]</scope>
    <source>
        <strain evidence="8">CGMCC 4.7038</strain>
    </source>
</reference>
<dbReference type="SUPFAM" id="SSF56176">
    <property type="entry name" value="FAD-binding/transporter-associated domain-like"/>
    <property type="match status" value="1"/>
</dbReference>
<dbReference type="Proteomes" id="UP000198707">
    <property type="component" value="Unassembled WGS sequence"/>
</dbReference>
<dbReference type="InterPro" id="IPR011251">
    <property type="entry name" value="Luciferase-like_dom"/>
</dbReference>